<dbReference type="SUPFAM" id="SSF56112">
    <property type="entry name" value="Protein kinase-like (PK-like)"/>
    <property type="match status" value="1"/>
</dbReference>
<dbReference type="EMBL" id="KV428008">
    <property type="protein sequence ID" value="KZT43358.1"/>
    <property type="molecule type" value="Genomic_DNA"/>
</dbReference>
<dbReference type="OrthoDB" id="2523749at2759"/>
<keyword evidence="2" id="KW-1185">Reference proteome</keyword>
<evidence type="ECO:0000313" key="2">
    <source>
        <dbReference type="Proteomes" id="UP000076798"/>
    </source>
</evidence>
<sequence length="281" mass="31640">MATLQLHIPRNSRSLGASETLHGHCVFGSLSVNLDRFLHRGDIATIWHGQTGEVLHPREVVVKMFYGEDGKRTMDHEADMYDNHLSTVQGTIVPELYGTFEAEPTPDKPNFRGCLVMEYCGTSPGQNIQSLPKAAKDELFRLASVLHDMEVHHGNLTGSSVVSRGHAFRIVGFSHASSRHKCPRPRAESPPQGSIEPALSHFSCAELFHLATSMNFWCKSFVTIYGKTFPDNALPSTEEMRKLYIECHFDGDEHEYNEFQDAQRRVAKLWAQVNMTPKVFL</sequence>
<accession>A0A166I3M2</accession>
<dbReference type="Proteomes" id="UP000076798">
    <property type="component" value="Unassembled WGS sequence"/>
</dbReference>
<gene>
    <name evidence="1" type="ORF">SISSUDRAFT_1057762</name>
</gene>
<reference evidence="1 2" key="1">
    <citation type="journal article" date="2016" name="Mol. Biol. Evol.">
        <title>Comparative Genomics of Early-Diverging Mushroom-Forming Fungi Provides Insights into the Origins of Lignocellulose Decay Capabilities.</title>
        <authorList>
            <person name="Nagy L.G."/>
            <person name="Riley R."/>
            <person name="Tritt A."/>
            <person name="Adam C."/>
            <person name="Daum C."/>
            <person name="Floudas D."/>
            <person name="Sun H."/>
            <person name="Yadav J.S."/>
            <person name="Pangilinan J."/>
            <person name="Larsson K.H."/>
            <person name="Matsuura K."/>
            <person name="Barry K."/>
            <person name="Labutti K."/>
            <person name="Kuo R."/>
            <person name="Ohm R.A."/>
            <person name="Bhattacharya S.S."/>
            <person name="Shirouzu T."/>
            <person name="Yoshinaga Y."/>
            <person name="Martin F.M."/>
            <person name="Grigoriev I.V."/>
            <person name="Hibbett D.S."/>
        </authorList>
    </citation>
    <scope>NUCLEOTIDE SEQUENCE [LARGE SCALE GENOMIC DNA]</scope>
    <source>
        <strain evidence="1 2">HHB10207 ss-3</strain>
    </source>
</reference>
<proteinExistence type="predicted"/>
<protein>
    <recommendedName>
        <fullName evidence="3">Protein kinase domain-containing protein</fullName>
    </recommendedName>
</protein>
<evidence type="ECO:0000313" key="1">
    <source>
        <dbReference type="EMBL" id="KZT43358.1"/>
    </source>
</evidence>
<evidence type="ECO:0008006" key="3">
    <source>
        <dbReference type="Google" id="ProtNLM"/>
    </source>
</evidence>
<dbReference type="STRING" id="1314776.A0A166I3M2"/>
<dbReference type="InterPro" id="IPR011009">
    <property type="entry name" value="Kinase-like_dom_sf"/>
</dbReference>
<organism evidence="1 2">
    <name type="scientific">Sistotremastrum suecicum HHB10207 ss-3</name>
    <dbReference type="NCBI Taxonomy" id="1314776"/>
    <lineage>
        <taxon>Eukaryota</taxon>
        <taxon>Fungi</taxon>
        <taxon>Dikarya</taxon>
        <taxon>Basidiomycota</taxon>
        <taxon>Agaricomycotina</taxon>
        <taxon>Agaricomycetes</taxon>
        <taxon>Sistotremastrales</taxon>
        <taxon>Sistotremastraceae</taxon>
        <taxon>Sistotremastrum</taxon>
    </lineage>
</organism>
<name>A0A166I3M2_9AGAM</name>
<dbReference type="AlphaFoldDB" id="A0A166I3M2"/>